<dbReference type="SMART" id="SM00220">
    <property type="entry name" value="S_TKc"/>
    <property type="match status" value="1"/>
</dbReference>
<dbReference type="Pfam" id="PF00069">
    <property type="entry name" value="Pkinase"/>
    <property type="match status" value="1"/>
</dbReference>
<dbReference type="Proteomes" id="UP000054621">
    <property type="component" value="Unassembled WGS sequence"/>
</dbReference>
<sequence>MDFKLNVEGWADSEYLNNLVKEYNSCDGEKNKSKKVAMLIEIHIFSKNLYEDLHENDDPLENYWYAEYIRSYPELMNQISIELQKLEHPPILGLAAEKSSASLSTINICVPTQNEWVQKTTPKFRKRGEHYQCIDALLDKVQSAKETASLSKNSQDIERYCNTLAELQNKCVYQLANLSHKNLAAKKYRALLLEVSHELNHWAQELQKKSGEYKTRLDRAHELLGNTFYCSDISSLITLRNDLGDSESCTIANFELKKLAGGNTKVWLASHSENDEKFLIRWMNKADLKPSILNRVSSNPEIRPYLAEEYIHYPAGVFQETVSCVISVGEFCDNGSLVKELEAISKKGAQSNQLIDNALDKTKQVASFIDVLAKNQLCYPDIKADNFLVNKNGDVVVSDLKFIRPIDENQCIIGKFHTTYECAAPEYTDQPLARDKINTESYTSYQLGVLFYELLAENIGDARLKFLSNLKTASANKNPLSALNFDTPVFQSDVGQMAKALITKCMSTDPATRPKINEILTDIQEIQKKRTEVKEHKSIIMKEILRQMKKNPEEESLCINFSRS</sequence>
<evidence type="ECO:0000256" key="4">
    <source>
        <dbReference type="ARBA" id="ARBA00022741"/>
    </source>
</evidence>
<dbReference type="STRING" id="28087.Lsai_0637"/>
<evidence type="ECO:0000259" key="9">
    <source>
        <dbReference type="PROSITE" id="PS50011"/>
    </source>
</evidence>
<evidence type="ECO:0000313" key="11">
    <source>
        <dbReference type="Proteomes" id="UP000054621"/>
    </source>
</evidence>
<evidence type="ECO:0000256" key="8">
    <source>
        <dbReference type="ARBA" id="ARBA00048679"/>
    </source>
</evidence>
<feature type="domain" description="Protein kinase" evidence="9">
    <location>
        <begin position="252"/>
        <end position="539"/>
    </location>
</feature>
<evidence type="ECO:0000256" key="5">
    <source>
        <dbReference type="ARBA" id="ARBA00022777"/>
    </source>
</evidence>
<gene>
    <name evidence="10" type="ORF">Lsai_0637</name>
</gene>
<evidence type="ECO:0000256" key="7">
    <source>
        <dbReference type="ARBA" id="ARBA00047899"/>
    </source>
</evidence>
<keyword evidence="3" id="KW-0808">Transferase</keyword>
<evidence type="ECO:0000256" key="3">
    <source>
        <dbReference type="ARBA" id="ARBA00022679"/>
    </source>
</evidence>
<dbReference type="PATRIC" id="fig|28087.4.peg.682"/>
<dbReference type="InterPro" id="IPR011009">
    <property type="entry name" value="Kinase-like_dom_sf"/>
</dbReference>
<name>A0A0W0YRN0_9GAMM</name>
<keyword evidence="6" id="KW-0067">ATP-binding</keyword>
<dbReference type="GO" id="GO:0005524">
    <property type="term" value="F:ATP binding"/>
    <property type="evidence" value="ECO:0007669"/>
    <property type="project" value="UniProtKB-KW"/>
</dbReference>
<proteinExistence type="predicted"/>
<dbReference type="InterPro" id="IPR008271">
    <property type="entry name" value="Ser/Thr_kinase_AS"/>
</dbReference>
<dbReference type="OrthoDB" id="5648427at2"/>
<evidence type="ECO:0000256" key="6">
    <source>
        <dbReference type="ARBA" id="ARBA00022840"/>
    </source>
</evidence>
<dbReference type="EC" id="2.7.11.1" evidence="1"/>
<accession>A0A0W0YRN0</accession>
<evidence type="ECO:0000313" key="10">
    <source>
        <dbReference type="EMBL" id="KTD59545.1"/>
    </source>
</evidence>
<reference evidence="10 11" key="1">
    <citation type="submission" date="2015-11" db="EMBL/GenBank/DDBJ databases">
        <title>Genomic analysis of 38 Legionella species identifies large and diverse effector repertoires.</title>
        <authorList>
            <person name="Burstein D."/>
            <person name="Amaro F."/>
            <person name="Zusman T."/>
            <person name="Lifshitz Z."/>
            <person name="Cohen O."/>
            <person name="Gilbert J.A."/>
            <person name="Pupko T."/>
            <person name="Shuman H.A."/>
            <person name="Segal G."/>
        </authorList>
    </citation>
    <scope>NUCLEOTIDE SEQUENCE [LARGE SCALE GENOMIC DNA]</scope>
    <source>
        <strain evidence="10 11">Mt.St.Helens-4</strain>
    </source>
</reference>
<dbReference type="EMBL" id="LNYV01000006">
    <property type="protein sequence ID" value="KTD59545.1"/>
    <property type="molecule type" value="Genomic_DNA"/>
</dbReference>
<dbReference type="AlphaFoldDB" id="A0A0W0YRN0"/>
<dbReference type="InterPro" id="IPR000719">
    <property type="entry name" value="Prot_kinase_dom"/>
</dbReference>
<keyword evidence="5 10" id="KW-0418">Kinase</keyword>
<comment type="catalytic activity">
    <reaction evidence="7">
        <text>L-threonyl-[protein] + ATP = O-phospho-L-threonyl-[protein] + ADP + H(+)</text>
        <dbReference type="Rhea" id="RHEA:46608"/>
        <dbReference type="Rhea" id="RHEA-COMP:11060"/>
        <dbReference type="Rhea" id="RHEA-COMP:11605"/>
        <dbReference type="ChEBI" id="CHEBI:15378"/>
        <dbReference type="ChEBI" id="CHEBI:30013"/>
        <dbReference type="ChEBI" id="CHEBI:30616"/>
        <dbReference type="ChEBI" id="CHEBI:61977"/>
        <dbReference type="ChEBI" id="CHEBI:456216"/>
        <dbReference type="EC" id="2.7.11.1"/>
    </reaction>
</comment>
<evidence type="ECO:0000256" key="2">
    <source>
        <dbReference type="ARBA" id="ARBA00022527"/>
    </source>
</evidence>
<comment type="catalytic activity">
    <reaction evidence="8">
        <text>L-seryl-[protein] + ATP = O-phospho-L-seryl-[protein] + ADP + H(+)</text>
        <dbReference type="Rhea" id="RHEA:17989"/>
        <dbReference type="Rhea" id="RHEA-COMP:9863"/>
        <dbReference type="Rhea" id="RHEA-COMP:11604"/>
        <dbReference type="ChEBI" id="CHEBI:15378"/>
        <dbReference type="ChEBI" id="CHEBI:29999"/>
        <dbReference type="ChEBI" id="CHEBI:30616"/>
        <dbReference type="ChEBI" id="CHEBI:83421"/>
        <dbReference type="ChEBI" id="CHEBI:456216"/>
        <dbReference type="EC" id="2.7.11.1"/>
    </reaction>
</comment>
<dbReference type="GO" id="GO:0007165">
    <property type="term" value="P:signal transduction"/>
    <property type="evidence" value="ECO:0007669"/>
    <property type="project" value="TreeGrafter"/>
</dbReference>
<dbReference type="Gene3D" id="1.10.510.10">
    <property type="entry name" value="Transferase(Phosphotransferase) domain 1"/>
    <property type="match status" value="1"/>
</dbReference>
<dbReference type="GO" id="GO:0004674">
    <property type="term" value="F:protein serine/threonine kinase activity"/>
    <property type="evidence" value="ECO:0007669"/>
    <property type="project" value="UniProtKB-KW"/>
</dbReference>
<dbReference type="PANTHER" id="PTHR43895">
    <property type="entry name" value="CALCIUM/CALMODULIN-DEPENDENT PROTEIN KINASE KINASE-RELATED"/>
    <property type="match status" value="1"/>
</dbReference>
<protein>
    <recommendedName>
        <fullName evidence="1">non-specific serine/threonine protein kinase</fullName>
        <ecNumber evidence="1">2.7.11.1</ecNumber>
    </recommendedName>
</protein>
<keyword evidence="2 10" id="KW-0723">Serine/threonine-protein kinase</keyword>
<organism evidence="10 11">
    <name type="scientific">Legionella sainthelensi</name>
    <dbReference type="NCBI Taxonomy" id="28087"/>
    <lineage>
        <taxon>Bacteria</taxon>
        <taxon>Pseudomonadati</taxon>
        <taxon>Pseudomonadota</taxon>
        <taxon>Gammaproteobacteria</taxon>
        <taxon>Legionellales</taxon>
        <taxon>Legionellaceae</taxon>
        <taxon>Legionella</taxon>
    </lineage>
</organism>
<keyword evidence="4" id="KW-0547">Nucleotide-binding</keyword>
<dbReference type="PANTHER" id="PTHR43895:SF32">
    <property type="entry name" value="SERINE_THREONINE-PROTEIN KINASE CHK1"/>
    <property type="match status" value="1"/>
</dbReference>
<dbReference type="eggNOG" id="COG0515">
    <property type="taxonomic scope" value="Bacteria"/>
</dbReference>
<evidence type="ECO:0000256" key="1">
    <source>
        <dbReference type="ARBA" id="ARBA00012513"/>
    </source>
</evidence>
<dbReference type="PROSITE" id="PS50011">
    <property type="entry name" value="PROTEIN_KINASE_DOM"/>
    <property type="match status" value="1"/>
</dbReference>
<dbReference type="PROSITE" id="PS00108">
    <property type="entry name" value="PROTEIN_KINASE_ST"/>
    <property type="match status" value="1"/>
</dbReference>
<comment type="caution">
    <text evidence="10">The sequence shown here is derived from an EMBL/GenBank/DDBJ whole genome shotgun (WGS) entry which is preliminary data.</text>
</comment>
<dbReference type="RefSeq" id="WP_027272141.1">
    <property type="nucleotide sequence ID" value="NZ_CAAAJE010000032.1"/>
</dbReference>
<dbReference type="SUPFAM" id="SSF56112">
    <property type="entry name" value="Protein kinase-like (PK-like)"/>
    <property type="match status" value="1"/>
</dbReference>